<dbReference type="InterPro" id="IPR051531">
    <property type="entry name" value="N-acetyltransferase"/>
</dbReference>
<accession>A0A379G3N0</accession>
<sequence length="187" mass="21094">MNHHLGNESKETQLIPTLETDRLILSKHEVSDFTALTQLWANTSMVQHIGGKPSTERESWMRMLAYGGLWPLLGFGYWAVRDKNTGVYVGDLGFADFHRTVEPPIKGIPEAGWVIAAEYQGKGYATEAMQAALSWLISQKKHQQSICFIDPKNSRSLRVADKLGYIQDKEVFMNGSISILLRKNLNE</sequence>
<proteinExistence type="predicted"/>
<organism evidence="2 3">
    <name type="scientific">Providencia rustigianii</name>
    <dbReference type="NCBI Taxonomy" id="158850"/>
    <lineage>
        <taxon>Bacteria</taxon>
        <taxon>Pseudomonadati</taxon>
        <taxon>Pseudomonadota</taxon>
        <taxon>Gammaproteobacteria</taxon>
        <taxon>Enterobacterales</taxon>
        <taxon>Morganellaceae</taxon>
        <taxon>Providencia</taxon>
    </lineage>
</organism>
<dbReference type="Proteomes" id="UP000255129">
    <property type="component" value="Unassembled WGS sequence"/>
</dbReference>
<evidence type="ECO:0000313" key="3">
    <source>
        <dbReference type="Proteomes" id="UP000255129"/>
    </source>
</evidence>
<dbReference type="Pfam" id="PF13302">
    <property type="entry name" value="Acetyltransf_3"/>
    <property type="match status" value="1"/>
</dbReference>
<feature type="domain" description="N-acetyltransferase" evidence="1">
    <location>
        <begin position="31"/>
        <end position="186"/>
    </location>
</feature>
<evidence type="ECO:0000313" key="2">
    <source>
        <dbReference type="EMBL" id="SUC35547.1"/>
    </source>
</evidence>
<dbReference type="PROSITE" id="PS51186">
    <property type="entry name" value="GNAT"/>
    <property type="match status" value="1"/>
</dbReference>
<dbReference type="RefSeq" id="WP_006813010.1">
    <property type="nucleotide sequence ID" value="NZ_AP018946.1"/>
</dbReference>
<gene>
    <name evidence="2" type="ORF">NCTC12026_01944</name>
</gene>
<dbReference type="PANTHER" id="PTHR43792:SF16">
    <property type="entry name" value="N-ACETYLTRANSFERASE DOMAIN-CONTAINING PROTEIN"/>
    <property type="match status" value="1"/>
</dbReference>
<evidence type="ECO:0000259" key="1">
    <source>
        <dbReference type="PROSITE" id="PS51186"/>
    </source>
</evidence>
<dbReference type="InterPro" id="IPR000182">
    <property type="entry name" value="GNAT_dom"/>
</dbReference>
<dbReference type="AlphaFoldDB" id="A0A379G3N0"/>
<dbReference type="PANTHER" id="PTHR43792">
    <property type="entry name" value="GNAT FAMILY, PUTATIVE (AFU_ORTHOLOGUE AFUA_3G00765)-RELATED-RELATED"/>
    <property type="match status" value="1"/>
</dbReference>
<dbReference type="SUPFAM" id="SSF55729">
    <property type="entry name" value="Acyl-CoA N-acyltransferases (Nat)"/>
    <property type="match status" value="1"/>
</dbReference>
<dbReference type="OrthoDB" id="9801656at2"/>
<dbReference type="EMBL" id="UGUA01000002">
    <property type="protein sequence ID" value="SUC35547.1"/>
    <property type="molecule type" value="Genomic_DNA"/>
</dbReference>
<reference evidence="2 3" key="1">
    <citation type="submission" date="2018-06" db="EMBL/GenBank/DDBJ databases">
        <authorList>
            <consortium name="Pathogen Informatics"/>
            <person name="Doyle S."/>
        </authorList>
    </citation>
    <scope>NUCLEOTIDE SEQUENCE [LARGE SCALE GENOMIC DNA]</scope>
    <source>
        <strain evidence="2 3">NCTC12026</strain>
    </source>
</reference>
<protein>
    <submittedName>
        <fullName evidence="2">Acetyltransferase (GNAT) family</fullName>
    </submittedName>
</protein>
<dbReference type="GO" id="GO:0016747">
    <property type="term" value="F:acyltransferase activity, transferring groups other than amino-acyl groups"/>
    <property type="evidence" value="ECO:0007669"/>
    <property type="project" value="InterPro"/>
</dbReference>
<name>A0A379G3N0_9GAMM</name>
<dbReference type="InterPro" id="IPR016181">
    <property type="entry name" value="Acyl_CoA_acyltransferase"/>
</dbReference>
<keyword evidence="2" id="KW-0808">Transferase</keyword>
<dbReference type="Gene3D" id="3.40.630.30">
    <property type="match status" value="1"/>
</dbReference>